<evidence type="ECO:0000313" key="1">
    <source>
        <dbReference type="EMBL" id="MBM6499045.1"/>
    </source>
</evidence>
<dbReference type="EMBL" id="JACSOD020000465">
    <property type="protein sequence ID" value="MBM6499045.1"/>
    <property type="molecule type" value="Genomic_DNA"/>
</dbReference>
<protein>
    <submittedName>
        <fullName evidence="1">Uncharacterized protein</fullName>
    </submittedName>
</protein>
<dbReference type="RefSeq" id="WP_187657967.1">
    <property type="nucleotide sequence ID" value="NZ_JACSOD020000465.1"/>
</dbReference>
<reference evidence="1 2" key="1">
    <citation type="submission" date="2021-02" db="EMBL/GenBank/DDBJ databases">
        <authorList>
            <person name="Jung H.S."/>
            <person name="Chun B.H."/>
            <person name="Jeon C.O."/>
        </authorList>
    </citation>
    <scope>NUCLEOTIDE SEQUENCE [LARGE SCALE GENOMIC DNA]</scope>
    <source>
        <strain evidence="1 2">LMG 25203</strain>
    </source>
</reference>
<name>A0ABS2CY02_9FLAO</name>
<keyword evidence="2" id="KW-1185">Reference proteome</keyword>
<comment type="caution">
    <text evidence="1">The sequence shown here is derived from an EMBL/GenBank/DDBJ whole genome shotgun (WGS) entry which is preliminary data.</text>
</comment>
<dbReference type="Proteomes" id="UP000759529">
    <property type="component" value="Unassembled WGS sequence"/>
</dbReference>
<evidence type="ECO:0000313" key="2">
    <source>
        <dbReference type="Proteomes" id="UP000759529"/>
    </source>
</evidence>
<accession>A0ABS2CY02</accession>
<gene>
    <name evidence="1" type="ORF">H9X54_006990</name>
</gene>
<organism evidence="1 2">
    <name type="scientific">Flavobacterium macrobrachii</name>
    <dbReference type="NCBI Taxonomy" id="591204"/>
    <lineage>
        <taxon>Bacteria</taxon>
        <taxon>Pseudomonadati</taxon>
        <taxon>Bacteroidota</taxon>
        <taxon>Flavobacteriia</taxon>
        <taxon>Flavobacteriales</taxon>
        <taxon>Flavobacteriaceae</taxon>
        <taxon>Flavobacterium</taxon>
    </lineage>
</organism>
<proteinExistence type="predicted"/>
<sequence length="116" mass="13431">MQLHEIRKQIIHQLQYDVEIWNDILSNTNPGNYGVNDWEVEINEAKLYVDIPKNEFNFNNSRFSANLIMGASKGDTSFDIPYNKLVSGKGTFEFANNQEVKITEVEIEIDKDVFND</sequence>